<dbReference type="EMBL" id="JACHXA010000001">
    <property type="protein sequence ID" value="MBB3064047.1"/>
    <property type="molecule type" value="Genomic_DNA"/>
</dbReference>
<dbReference type="AlphaFoldDB" id="A0A839SMC2"/>
<dbReference type="GO" id="GO:0008933">
    <property type="term" value="F:peptidoglycan lytic transglycosylase activity"/>
    <property type="evidence" value="ECO:0007669"/>
    <property type="project" value="TreeGrafter"/>
</dbReference>
<evidence type="ECO:0000256" key="3">
    <source>
        <dbReference type="ARBA" id="ARBA00023239"/>
    </source>
</evidence>
<dbReference type="GO" id="GO:0071555">
    <property type="term" value="P:cell wall organization"/>
    <property type="evidence" value="ECO:0007669"/>
    <property type="project" value="UniProtKB-KW"/>
</dbReference>
<dbReference type="InterPro" id="IPR005300">
    <property type="entry name" value="MltA_B"/>
</dbReference>
<evidence type="ECO:0000256" key="6">
    <source>
        <dbReference type="SAM" id="MobiDB-lite"/>
    </source>
</evidence>
<feature type="region of interest" description="Disordered" evidence="6">
    <location>
        <begin position="13"/>
        <end position="34"/>
    </location>
</feature>
<dbReference type="InterPro" id="IPR026044">
    <property type="entry name" value="MltA"/>
</dbReference>
<dbReference type="Pfam" id="PF03562">
    <property type="entry name" value="MltA"/>
    <property type="match status" value="1"/>
</dbReference>
<evidence type="ECO:0000259" key="7">
    <source>
        <dbReference type="SMART" id="SM00925"/>
    </source>
</evidence>
<dbReference type="CDD" id="cd14485">
    <property type="entry name" value="mltA_like_LT_A"/>
    <property type="match status" value="1"/>
</dbReference>
<dbReference type="InterPro" id="IPR036908">
    <property type="entry name" value="RlpA-like_sf"/>
</dbReference>
<keyword evidence="3" id="KW-0456">Lyase</keyword>
<keyword evidence="9" id="KW-1185">Reference proteome</keyword>
<dbReference type="GO" id="GO:0009253">
    <property type="term" value="P:peptidoglycan catabolic process"/>
    <property type="evidence" value="ECO:0007669"/>
    <property type="project" value="TreeGrafter"/>
</dbReference>
<comment type="catalytic activity">
    <reaction evidence="1">
        <text>Exolytic cleavage of the (1-&gt;4)-beta-glycosidic linkage between N-acetylmuramic acid (MurNAc) and N-acetylglucosamine (GlcNAc) residues in peptidoglycan, from either the reducing or the non-reducing ends of the peptidoglycan chains, with concomitant formation of a 1,6-anhydrobond in the MurNAc residue.</text>
        <dbReference type="EC" id="4.2.2.n1"/>
    </reaction>
</comment>
<comment type="caution">
    <text evidence="8">The sequence shown here is derived from an EMBL/GenBank/DDBJ whole genome shotgun (WGS) entry which is preliminary data.</text>
</comment>
<evidence type="ECO:0000256" key="5">
    <source>
        <dbReference type="ARBA" id="ARBA00030918"/>
    </source>
</evidence>
<gene>
    <name evidence="8" type="ORF">FHR98_000312</name>
</gene>
<dbReference type="GO" id="GO:0019867">
    <property type="term" value="C:outer membrane"/>
    <property type="evidence" value="ECO:0007669"/>
    <property type="project" value="InterPro"/>
</dbReference>
<keyword evidence="4" id="KW-0961">Cell wall biogenesis/degradation</keyword>
<feature type="domain" description="Lytic transglycosylase MltA" evidence="7">
    <location>
        <begin position="144"/>
        <end position="301"/>
    </location>
</feature>
<evidence type="ECO:0000256" key="1">
    <source>
        <dbReference type="ARBA" id="ARBA00001420"/>
    </source>
</evidence>
<dbReference type="SMART" id="SM00925">
    <property type="entry name" value="MltA"/>
    <property type="match status" value="1"/>
</dbReference>
<dbReference type="Pfam" id="PF06725">
    <property type="entry name" value="3D"/>
    <property type="match status" value="1"/>
</dbReference>
<evidence type="ECO:0000313" key="8">
    <source>
        <dbReference type="EMBL" id="MBB3064047.1"/>
    </source>
</evidence>
<feature type="compositionally biased region" description="Low complexity" evidence="6">
    <location>
        <begin position="21"/>
        <end position="30"/>
    </location>
</feature>
<dbReference type="EC" id="4.2.2.n1" evidence="2"/>
<dbReference type="GO" id="GO:0009254">
    <property type="term" value="P:peptidoglycan turnover"/>
    <property type="evidence" value="ECO:0007669"/>
    <property type="project" value="InterPro"/>
</dbReference>
<dbReference type="CDD" id="cd14668">
    <property type="entry name" value="mlta_B"/>
    <property type="match status" value="1"/>
</dbReference>
<dbReference type="InterPro" id="IPR010611">
    <property type="entry name" value="3D_dom"/>
</dbReference>
<protein>
    <recommendedName>
        <fullName evidence="2">peptidoglycan lytic exotransglycosylase</fullName>
        <ecNumber evidence="2">4.2.2.n1</ecNumber>
    </recommendedName>
    <alternativeName>
        <fullName evidence="5">Murein hydrolase A</fullName>
    </alternativeName>
</protein>
<dbReference type="Gene3D" id="2.40.240.50">
    <property type="entry name" value="Barwin-like endoglucanases"/>
    <property type="match status" value="1"/>
</dbReference>
<dbReference type="PIRSF" id="PIRSF019422">
    <property type="entry name" value="MltA"/>
    <property type="match status" value="1"/>
</dbReference>
<dbReference type="Proteomes" id="UP000581135">
    <property type="component" value="Unassembled WGS sequence"/>
</dbReference>
<evidence type="ECO:0000256" key="4">
    <source>
        <dbReference type="ARBA" id="ARBA00023316"/>
    </source>
</evidence>
<dbReference type="PANTHER" id="PTHR30124:SF0">
    <property type="entry name" value="MEMBRANE-BOUND LYTIC MUREIN TRANSGLYCOSYLASE A"/>
    <property type="match status" value="1"/>
</dbReference>
<dbReference type="Gene3D" id="2.40.40.10">
    <property type="entry name" value="RlpA-like domain"/>
    <property type="match status" value="1"/>
</dbReference>
<accession>A0A839SMC2</accession>
<dbReference type="PANTHER" id="PTHR30124">
    <property type="entry name" value="MEMBRANE-BOUND LYTIC MUREIN TRANSGLYCOSYLASE A"/>
    <property type="match status" value="1"/>
</dbReference>
<evidence type="ECO:0000256" key="2">
    <source>
        <dbReference type="ARBA" id="ARBA00012587"/>
    </source>
</evidence>
<dbReference type="SUPFAM" id="SSF50685">
    <property type="entry name" value="Barwin-like endoglucanases"/>
    <property type="match status" value="1"/>
</dbReference>
<proteinExistence type="predicted"/>
<dbReference type="RefSeq" id="WP_183414865.1">
    <property type="nucleotide sequence ID" value="NZ_JACHXA010000001.1"/>
</dbReference>
<evidence type="ECO:0000313" key="9">
    <source>
        <dbReference type="Proteomes" id="UP000581135"/>
    </source>
</evidence>
<sequence length="407" mass="44172">MGFLLVGLAACDEPQTEQPEETVTPTEYLTPTPPPGIDLGSQARLLPLDFDDLPGWSEDRQTEALPALIRSCERLNTLPLERVMEPEALAMTAGDWREACGDLPASDAGVDTVRAYFESHFRPFAVVDEGGQSDGLFTGYYEAEVRASLVPLAEYDVPLYQPPQDRVTVDLSAFGADLPKQTLVGRVAQGRLVPYYSRAEINAGQLSGQGLELIWLDDPVDAFFLSVQGSGVATLPDGSELRLGYAASNGREFYAIGRALIESGELPRDSLSMQGIRDWLRANPDRASELMARNDRYIFFRIVNGEGPIGTQGVALTPRRSLAVDRSVIPLGAPLWLVVATPDESEPRGRLMVAQDTGSAIKGAVRGDFFFGSGEPALAEAGRMKATGKYWLLLPQAVAQRLSRPDS</sequence>
<reference evidence="8 9" key="1">
    <citation type="submission" date="2020-08" db="EMBL/GenBank/DDBJ databases">
        <title>Genomic Encyclopedia of Type Strains, Phase III (KMG-III): the genomes of soil and plant-associated and newly described type strains.</title>
        <authorList>
            <person name="Whitman W."/>
        </authorList>
    </citation>
    <scope>NUCLEOTIDE SEQUENCE [LARGE SCALE GENOMIC DNA]</scope>
    <source>
        <strain evidence="8 9">CECT 8803</strain>
    </source>
</reference>
<organism evidence="8 9">
    <name type="scientific">Limibacillus halophilus</name>
    <dbReference type="NCBI Taxonomy" id="1579333"/>
    <lineage>
        <taxon>Bacteria</taxon>
        <taxon>Pseudomonadati</taxon>
        <taxon>Pseudomonadota</taxon>
        <taxon>Alphaproteobacteria</taxon>
        <taxon>Rhodospirillales</taxon>
        <taxon>Rhodovibrionaceae</taxon>
        <taxon>Limibacillus</taxon>
    </lineage>
</organism>
<dbReference type="GO" id="GO:0004553">
    <property type="term" value="F:hydrolase activity, hydrolyzing O-glycosyl compounds"/>
    <property type="evidence" value="ECO:0007669"/>
    <property type="project" value="InterPro"/>
</dbReference>
<name>A0A839SMC2_9PROT</name>